<comment type="caution">
    <text evidence="7">The sequence shown here is derived from an EMBL/GenBank/DDBJ whole genome shotgun (WGS) entry which is preliminary data.</text>
</comment>
<dbReference type="GO" id="GO:0015171">
    <property type="term" value="F:amino acid transmembrane transporter activity"/>
    <property type="evidence" value="ECO:0007669"/>
    <property type="project" value="TreeGrafter"/>
</dbReference>
<dbReference type="AlphaFoldDB" id="A0A365YEC5"/>
<dbReference type="PANTHER" id="PTHR30086:SF20">
    <property type="entry name" value="ARGININE EXPORTER PROTEIN ARGO-RELATED"/>
    <property type="match status" value="1"/>
</dbReference>
<organism evidence="7 8">
    <name type="scientific">Glutamicibacter soli</name>
    <dbReference type="NCBI Taxonomy" id="453836"/>
    <lineage>
        <taxon>Bacteria</taxon>
        <taxon>Bacillati</taxon>
        <taxon>Actinomycetota</taxon>
        <taxon>Actinomycetes</taxon>
        <taxon>Micrococcales</taxon>
        <taxon>Micrococcaceae</taxon>
        <taxon>Glutamicibacter</taxon>
    </lineage>
</organism>
<keyword evidence="8" id="KW-1185">Reference proteome</keyword>
<keyword evidence="4 6" id="KW-1133">Transmembrane helix</keyword>
<evidence type="ECO:0000256" key="5">
    <source>
        <dbReference type="ARBA" id="ARBA00023136"/>
    </source>
</evidence>
<keyword evidence="2" id="KW-1003">Cell membrane</keyword>
<evidence type="ECO:0000256" key="6">
    <source>
        <dbReference type="SAM" id="Phobius"/>
    </source>
</evidence>
<feature type="transmembrane region" description="Helical" evidence="6">
    <location>
        <begin position="109"/>
        <end position="128"/>
    </location>
</feature>
<evidence type="ECO:0000256" key="1">
    <source>
        <dbReference type="ARBA" id="ARBA00004651"/>
    </source>
</evidence>
<evidence type="ECO:0000313" key="7">
    <source>
        <dbReference type="EMBL" id="RBM01012.1"/>
    </source>
</evidence>
<feature type="transmembrane region" description="Helical" evidence="6">
    <location>
        <begin position="182"/>
        <end position="203"/>
    </location>
</feature>
<feature type="transmembrane region" description="Helical" evidence="6">
    <location>
        <begin position="68"/>
        <end position="89"/>
    </location>
</feature>
<dbReference type="RefSeq" id="WP_113607272.1">
    <property type="nucleotide sequence ID" value="NZ_JBNBOD010000001.1"/>
</dbReference>
<gene>
    <name evidence="7" type="ORF">C1H84_09395</name>
</gene>
<evidence type="ECO:0000256" key="3">
    <source>
        <dbReference type="ARBA" id="ARBA00022692"/>
    </source>
</evidence>
<dbReference type="EMBL" id="POAF01000004">
    <property type="protein sequence ID" value="RBM01012.1"/>
    <property type="molecule type" value="Genomic_DNA"/>
</dbReference>
<evidence type="ECO:0000313" key="8">
    <source>
        <dbReference type="Proteomes" id="UP000252167"/>
    </source>
</evidence>
<dbReference type="GO" id="GO:0005886">
    <property type="term" value="C:plasma membrane"/>
    <property type="evidence" value="ECO:0007669"/>
    <property type="project" value="UniProtKB-SubCell"/>
</dbReference>
<feature type="transmembrane region" description="Helical" evidence="6">
    <location>
        <begin position="6"/>
        <end position="26"/>
    </location>
</feature>
<feature type="transmembrane region" description="Helical" evidence="6">
    <location>
        <begin position="148"/>
        <end position="170"/>
    </location>
</feature>
<dbReference type="PANTHER" id="PTHR30086">
    <property type="entry name" value="ARGININE EXPORTER PROTEIN ARGO"/>
    <property type="match status" value="1"/>
</dbReference>
<comment type="subcellular location">
    <subcellularLocation>
        <location evidence="1">Cell membrane</location>
        <topology evidence="1">Multi-pass membrane protein</topology>
    </subcellularLocation>
</comment>
<accession>A0A365YEC5</accession>
<keyword evidence="5 6" id="KW-0472">Membrane</keyword>
<protein>
    <submittedName>
        <fullName evidence="7">Amino acid transporter</fullName>
    </submittedName>
</protein>
<evidence type="ECO:0000256" key="2">
    <source>
        <dbReference type="ARBA" id="ARBA00022475"/>
    </source>
</evidence>
<dbReference type="Proteomes" id="UP000252167">
    <property type="component" value="Unassembled WGS sequence"/>
</dbReference>
<proteinExistence type="predicted"/>
<name>A0A365YEC5_9MICC</name>
<dbReference type="InterPro" id="IPR001123">
    <property type="entry name" value="LeuE-type"/>
</dbReference>
<sequence>MINASLLLGLSTGLSLIVAIGAQNAFVLRQGIRREHILLTVVLCALSDVVLIFAGITGVGMVVERAPWILTIARIGGAIFLICYAFFALRRAIAPSGMDSSSTSAPTTAWSVAATALMLTWLNPHVYIDTVLLLGSIGASQGEASGAFAVGAMLASVLWFTALGYAARFLSRFFAKPTAWRVLDGLICIFMSSFAIMLLAPLFTS</sequence>
<dbReference type="Pfam" id="PF01810">
    <property type="entry name" value="LysE"/>
    <property type="match status" value="1"/>
</dbReference>
<reference evidence="7 8" key="1">
    <citation type="submission" date="2018-01" db="EMBL/GenBank/DDBJ databases">
        <title>Glutamicibacter soli strain NHPC-3 Whole genome sequence and assembly.</title>
        <authorList>
            <person name="Choudhury P."/>
            <person name="Gupta D."/>
            <person name="Sengupta K."/>
            <person name="Jawed A."/>
            <person name="Sultana N."/>
            <person name="Saha P."/>
        </authorList>
    </citation>
    <scope>NUCLEOTIDE SEQUENCE [LARGE SCALE GENOMIC DNA]</scope>
    <source>
        <strain evidence="7 8">NHPC-3</strain>
    </source>
</reference>
<evidence type="ECO:0000256" key="4">
    <source>
        <dbReference type="ARBA" id="ARBA00022989"/>
    </source>
</evidence>
<keyword evidence="3 6" id="KW-0812">Transmembrane</keyword>
<feature type="transmembrane region" description="Helical" evidence="6">
    <location>
        <begin position="38"/>
        <end position="62"/>
    </location>
</feature>